<evidence type="ECO:0000313" key="6">
    <source>
        <dbReference type="Proteomes" id="UP001199106"/>
    </source>
</evidence>
<dbReference type="GO" id="GO:0046872">
    <property type="term" value="F:metal ion binding"/>
    <property type="evidence" value="ECO:0007669"/>
    <property type="project" value="UniProtKB-KW"/>
</dbReference>
<dbReference type="Pfam" id="PF19086">
    <property type="entry name" value="Terpene_syn_C_2"/>
    <property type="match status" value="1"/>
</dbReference>
<dbReference type="InterPro" id="IPR008949">
    <property type="entry name" value="Isoprenoid_synthase_dom_sf"/>
</dbReference>
<keyword evidence="6" id="KW-1185">Reference proteome</keyword>
<dbReference type="GO" id="GO:0008299">
    <property type="term" value="P:isoprenoid biosynthetic process"/>
    <property type="evidence" value="ECO:0007669"/>
    <property type="project" value="UniProtKB-ARBA"/>
</dbReference>
<dbReference type="EMBL" id="JAANER010000002">
    <property type="protein sequence ID" value="KAG9193735.1"/>
    <property type="molecule type" value="Genomic_DNA"/>
</dbReference>
<dbReference type="InterPro" id="IPR034686">
    <property type="entry name" value="Terpene_cyclase-like_2"/>
</dbReference>
<dbReference type="SUPFAM" id="SSF48576">
    <property type="entry name" value="Terpenoid synthases"/>
    <property type="match status" value="1"/>
</dbReference>
<organism evidence="5 6">
    <name type="scientific">Alternaria panax</name>
    <dbReference type="NCBI Taxonomy" id="48097"/>
    <lineage>
        <taxon>Eukaryota</taxon>
        <taxon>Fungi</taxon>
        <taxon>Dikarya</taxon>
        <taxon>Ascomycota</taxon>
        <taxon>Pezizomycotina</taxon>
        <taxon>Dothideomycetes</taxon>
        <taxon>Pleosporomycetidae</taxon>
        <taxon>Pleosporales</taxon>
        <taxon>Pleosporineae</taxon>
        <taxon>Pleosporaceae</taxon>
        <taxon>Alternaria</taxon>
        <taxon>Alternaria sect. Panax</taxon>
    </lineage>
</organism>
<name>A0AAD4NUC2_9PLEO</name>
<evidence type="ECO:0000256" key="1">
    <source>
        <dbReference type="ARBA" id="ARBA00001946"/>
    </source>
</evidence>
<keyword evidence="4" id="KW-0479">Metal-binding</keyword>
<gene>
    <name evidence="5" type="ORF">G6011_03770</name>
</gene>
<sequence>MVVPRYSLAGLVNEAEQDRICPIRYLHNPLQSNPPWIRRCAISFPRGGGEVHNTKERVFNTLNPLNGICDVPYCSSIADVYETRFWKEGLEAGRTTIYLLASEKDAEHLPVKHGMSIQDIARRELRPGFKHRVLRCPGYMYPFTTDARRYELICVFALLLFLFDDRSEVVGDKEVPLLIDDFCKRLEDPKFTSKLAKTPLQAFLDQVTLDVRAADAQKGNGGEDMYRELRNHALQSISPPKKFTSLDEYLRFRDGNICAGWTFAAVKFSLASSINIKDPAIAHFMKLATEHLSIANDIYSYEKEARAYHTGECPDLINFVTVVQQLLSCPDEATALEISYALLLQREQWIWEELKRLESENLSEEMWDFLKGMWANLSGNTFFSMTTVRYGGEKSRIPKQMTALGQVKSPECCCGMSGKAASDSGYSDDASDGVSKIETPKGLGKVVSLNDVNKVDASNGINKVLAK</sequence>
<keyword evidence="3 4" id="KW-0460">Magnesium</keyword>
<comment type="caution">
    <text evidence="5">The sequence shown here is derived from an EMBL/GenBank/DDBJ whole genome shotgun (WGS) entry which is preliminary data.</text>
</comment>
<comment type="similarity">
    <text evidence="2 4">Belongs to the terpene synthase family.</text>
</comment>
<dbReference type="AlphaFoldDB" id="A0AAD4NUC2"/>
<keyword evidence="4" id="KW-0456">Lyase</keyword>
<evidence type="ECO:0000256" key="2">
    <source>
        <dbReference type="ARBA" id="ARBA00006333"/>
    </source>
</evidence>
<evidence type="ECO:0000256" key="4">
    <source>
        <dbReference type="RuleBase" id="RU366034"/>
    </source>
</evidence>
<dbReference type="PANTHER" id="PTHR35201">
    <property type="entry name" value="TERPENE SYNTHASE"/>
    <property type="match status" value="1"/>
</dbReference>
<accession>A0AAD4NUC2</accession>
<dbReference type="Proteomes" id="UP001199106">
    <property type="component" value="Unassembled WGS sequence"/>
</dbReference>
<dbReference type="EC" id="4.2.3.-" evidence="4"/>
<dbReference type="PANTHER" id="PTHR35201:SF4">
    <property type="entry name" value="BETA-PINACENE SYNTHASE-RELATED"/>
    <property type="match status" value="1"/>
</dbReference>
<dbReference type="GO" id="GO:0010333">
    <property type="term" value="F:terpene synthase activity"/>
    <property type="evidence" value="ECO:0007669"/>
    <property type="project" value="InterPro"/>
</dbReference>
<protein>
    <recommendedName>
        <fullName evidence="4">Terpene synthase</fullName>
        <ecNumber evidence="4">4.2.3.-</ecNumber>
    </recommendedName>
</protein>
<proteinExistence type="inferred from homology"/>
<evidence type="ECO:0000313" key="5">
    <source>
        <dbReference type="EMBL" id="KAG9193735.1"/>
    </source>
</evidence>
<evidence type="ECO:0000256" key="3">
    <source>
        <dbReference type="ARBA" id="ARBA00022842"/>
    </source>
</evidence>
<dbReference type="Gene3D" id="1.10.600.10">
    <property type="entry name" value="Farnesyl Diphosphate Synthase"/>
    <property type="match status" value="1"/>
</dbReference>
<reference evidence="5" key="1">
    <citation type="submission" date="2021-07" db="EMBL/GenBank/DDBJ databases">
        <title>Genome Resource of American Ginseng Black Spot Pathogen Alternaria panax.</title>
        <authorList>
            <person name="Qiu C."/>
            <person name="Wang W."/>
            <person name="Liu Z."/>
        </authorList>
    </citation>
    <scope>NUCLEOTIDE SEQUENCE</scope>
    <source>
        <strain evidence="5">BNCC115425</strain>
    </source>
</reference>
<comment type="cofactor">
    <cofactor evidence="1 4">
        <name>Mg(2+)</name>
        <dbReference type="ChEBI" id="CHEBI:18420"/>
    </cofactor>
</comment>